<dbReference type="SUPFAM" id="SSF48452">
    <property type="entry name" value="TPR-like"/>
    <property type="match status" value="2"/>
</dbReference>
<feature type="non-terminal residue" evidence="6">
    <location>
        <position position="308"/>
    </location>
</feature>
<feature type="repeat" description="TPR" evidence="4">
    <location>
        <begin position="74"/>
        <end position="107"/>
    </location>
</feature>
<dbReference type="PROSITE" id="PS50005">
    <property type="entry name" value="TPR"/>
    <property type="match status" value="3"/>
</dbReference>
<sequence>AWNNLGVACRNLKEPELAVEAYGMAMKINVNCAKTRENMAIALLEVGCQRLQQKDFKRASSVLKRALVFNSKNADVFFNLGVMYAEVQKWDRALVQYELATRLDPKHTTAHNNLGVIHRRQGNMEAAIHCFETALKVDPGMNLASKNLGAVYGAVGRMADSIRLTKVALEANPQDAEALNNLALLHRDQGDVDICIEHLDKCLSLEPNNIHACSNRLMTFNYPSEKSREEVFQAHRDWGCQLERRVPAAYSSWEVSRPTGRDPGLLSSAPPVMGAPAAESRPAALPGRGRAGPRAAGGRGVQAVLKSL</sequence>
<name>A0ABN9RYN7_9DINO</name>
<feature type="repeat" description="TPR" evidence="4">
    <location>
        <begin position="108"/>
        <end position="141"/>
    </location>
</feature>
<dbReference type="Proteomes" id="UP001189429">
    <property type="component" value="Unassembled WGS sequence"/>
</dbReference>
<evidence type="ECO:0000313" key="7">
    <source>
        <dbReference type="Proteomes" id="UP001189429"/>
    </source>
</evidence>
<comment type="caution">
    <text evidence="6">The sequence shown here is derived from an EMBL/GenBank/DDBJ whole genome shotgun (WGS) entry which is preliminary data.</text>
</comment>
<keyword evidence="4" id="KW-0802">TPR repeat</keyword>
<dbReference type="Pfam" id="PF13181">
    <property type="entry name" value="TPR_8"/>
    <property type="match status" value="1"/>
</dbReference>
<evidence type="ECO:0000256" key="1">
    <source>
        <dbReference type="ARBA" id="ARBA00004922"/>
    </source>
</evidence>
<feature type="compositionally biased region" description="Low complexity" evidence="5">
    <location>
        <begin position="281"/>
        <end position="294"/>
    </location>
</feature>
<dbReference type="InterPro" id="IPR051939">
    <property type="entry name" value="Glycosyltr_41/O-GlcNAc_trsf"/>
</dbReference>
<dbReference type="InterPro" id="IPR011990">
    <property type="entry name" value="TPR-like_helical_dom_sf"/>
</dbReference>
<feature type="region of interest" description="Disordered" evidence="5">
    <location>
        <begin position="254"/>
        <end position="308"/>
    </location>
</feature>
<evidence type="ECO:0000256" key="4">
    <source>
        <dbReference type="PROSITE-ProRule" id="PRU00339"/>
    </source>
</evidence>
<organism evidence="6 7">
    <name type="scientific">Prorocentrum cordatum</name>
    <dbReference type="NCBI Taxonomy" id="2364126"/>
    <lineage>
        <taxon>Eukaryota</taxon>
        <taxon>Sar</taxon>
        <taxon>Alveolata</taxon>
        <taxon>Dinophyceae</taxon>
        <taxon>Prorocentrales</taxon>
        <taxon>Prorocentraceae</taxon>
        <taxon>Prorocentrum</taxon>
    </lineage>
</organism>
<dbReference type="PANTHER" id="PTHR44835">
    <property type="entry name" value="UDP-N-ACETYLGLUCOSAMINE--PEPTIDE N-ACETYLGLUCOSAMINYLTRANSFERASE SPINDLY-RELATED"/>
    <property type="match status" value="1"/>
</dbReference>
<dbReference type="Gene3D" id="1.25.40.10">
    <property type="entry name" value="Tetratricopeptide repeat domain"/>
    <property type="match status" value="3"/>
</dbReference>
<dbReference type="Pfam" id="PF00515">
    <property type="entry name" value="TPR_1"/>
    <property type="match status" value="2"/>
</dbReference>
<evidence type="ECO:0000256" key="2">
    <source>
        <dbReference type="ARBA" id="ARBA00022676"/>
    </source>
</evidence>
<keyword evidence="2" id="KW-0328">Glycosyltransferase</keyword>
<evidence type="ECO:0000256" key="5">
    <source>
        <dbReference type="SAM" id="MobiDB-lite"/>
    </source>
</evidence>
<evidence type="ECO:0000256" key="3">
    <source>
        <dbReference type="ARBA" id="ARBA00022679"/>
    </source>
</evidence>
<feature type="non-terminal residue" evidence="6">
    <location>
        <position position="1"/>
    </location>
</feature>
<dbReference type="PROSITE" id="PS50293">
    <property type="entry name" value="TPR_REGION"/>
    <property type="match status" value="2"/>
</dbReference>
<gene>
    <name evidence="6" type="ORF">PCOR1329_LOCUS24473</name>
</gene>
<accession>A0ABN9RYN7</accession>
<dbReference type="PANTHER" id="PTHR44835:SF1">
    <property type="entry name" value="PROTEIN O-GLCNAC TRANSFERASE"/>
    <property type="match status" value="1"/>
</dbReference>
<comment type="pathway">
    <text evidence="1">Protein modification; protein glycosylation.</text>
</comment>
<evidence type="ECO:0000313" key="6">
    <source>
        <dbReference type="EMBL" id="CAK0823908.1"/>
    </source>
</evidence>
<keyword evidence="7" id="KW-1185">Reference proteome</keyword>
<dbReference type="EMBL" id="CAUYUJ010008428">
    <property type="protein sequence ID" value="CAK0823908.1"/>
    <property type="molecule type" value="Genomic_DNA"/>
</dbReference>
<evidence type="ECO:0008006" key="8">
    <source>
        <dbReference type="Google" id="ProtNLM"/>
    </source>
</evidence>
<reference evidence="6" key="1">
    <citation type="submission" date="2023-10" db="EMBL/GenBank/DDBJ databases">
        <authorList>
            <person name="Chen Y."/>
            <person name="Shah S."/>
            <person name="Dougan E. K."/>
            <person name="Thang M."/>
            <person name="Chan C."/>
        </authorList>
    </citation>
    <scope>NUCLEOTIDE SEQUENCE [LARGE SCALE GENOMIC DNA]</scope>
</reference>
<keyword evidence="3" id="KW-0808">Transferase</keyword>
<protein>
    <recommendedName>
        <fullName evidence="8">UDP-N-acetylglucosamine--peptide N-acetylglucosaminyltransferase SPINDLY</fullName>
    </recommendedName>
</protein>
<dbReference type="SMART" id="SM00028">
    <property type="entry name" value="TPR"/>
    <property type="match status" value="6"/>
</dbReference>
<dbReference type="InterPro" id="IPR019734">
    <property type="entry name" value="TPR_rpt"/>
</dbReference>
<feature type="repeat" description="TPR" evidence="4">
    <location>
        <begin position="176"/>
        <end position="209"/>
    </location>
</feature>
<proteinExistence type="predicted"/>